<keyword evidence="2" id="KW-1003">Cell membrane</keyword>
<dbReference type="PANTHER" id="PTHR30294:SF46">
    <property type="entry name" value="ABC TRANSPORTER PERMEASE"/>
    <property type="match status" value="1"/>
</dbReference>
<reference evidence="8 9" key="1">
    <citation type="submission" date="2014-04" db="EMBL/GenBank/DDBJ databases">
        <authorList>
            <person name="Sears C."/>
            <person name="Carroll K."/>
            <person name="Sack B.R."/>
            <person name="Qadri F."/>
            <person name="Myers L.L."/>
            <person name="Chung G.-T."/>
            <person name="Escheverria P."/>
            <person name="Fraser C.M."/>
            <person name="Sadzewicz L."/>
            <person name="Shefchek K.A."/>
            <person name="Tallon L."/>
            <person name="Das S.P."/>
            <person name="Daugherty S."/>
            <person name="Mongodin E.F."/>
        </authorList>
    </citation>
    <scope>NUCLEOTIDE SEQUENCE [LARGE SCALE GENOMIC DNA]</scope>
    <source>
        <strain evidence="8 9">3975 RP4</strain>
    </source>
</reference>
<gene>
    <name evidence="8" type="ORF">M099_1489</name>
</gene>
<dbReference type="InterPro" id="IPR051449">
    <property type="entry name" value="ABC-2_transporter_component"/>
</dbReference>
<accession>A0A069SLE9</accession>
<dbReference type="GeneID" id="5301231"/>
<proteinExistence type="predicted"/>
<dbReference type="PATRIC" id="fig|1339352.3.peg.1440"/>
<name>A0A069SLE9_PHOVU</name>
<organism evidence="8 9">
    <name type="scientific">Phocaeicola vulgatus str. 3975 RP4</name>
    <dbReference type="NCBI Taxonomy" id="1339352"/>
    <lineage>
        <taxon>Bacteria</taxon>
        <taxon>Pseudomonadati</taxon>
        <taxon>Bacteroidota</taxon>
        <taxon>Bacteroidia</taxon>
        <taxon>Bacteroidales</taxon>
        <taxon>Bacteroidaceae</taxon>
        <taxon>Phocaeicola</taxon>
    </lineage>
</organism>
<dbReference type="PANTHER" id="PTHR30294">
    <property type="entry name" value="MEMBRANE COMPONENT OF ABC TRANSPORTER YHHJ-RELATED"/>
    <property type="match status" value="1"/>
</dbReference>
<dbReference type="AlphaFoldDB" id="A0A069SLE9"/>
<dbReference type="Proteomes" id="UP000027661">
    <property type="component" value="Unassembled WGS sequence"/>
</dbReference>
<feature type="transmembrane region" description="Helical" evidence="6">
    <location>
        <begin position="240"/>
        <end position="262"/>
    </location>
</feature>
<evidence type="ECO:0000313" key="9">
    <source>
        <dbReference type="Proteomes" id="UP000027661"/>
    </source>
</evidence>
<evidence type="ECO:0000256" key="6">
    <source>
        <dbReference type="SAM" id="Phobius"/>
    </source>
</evidence>
<feature type="transmembrane region" description="Helical" evidence="6">
    <location>
        <begin position="282"/>
        <end position="304"/>
    </location>
</feature>
<evidence type="ECO:0000256" key="1">
    <source>
        <dbReference type="ARBA" id="ARBA00004651"/>
    </source>
</evidence>
<keyword evidence="3 6" id="KW-0812">Transmembrane</keyword>
<feature type="transmembrane region" description="Helical" evidence="6">
    <location>
        <begin position="373"/>
        <end position="389"/>
    </location>
</feature>
<evidence type="ECO:0000313" key="8">
    <source>
        <dbReference type="EMBL" id="KDS54806.1"/>
    </source>
</evidence>
<dbReference type="Gene3D" id="3.40.1710.10">
    <property type="entry name" value="abc type-2 transporter like domain"/>
    <property type="match status" value="1"/>
</dbReference>
<keyword evidence="4 6" id="KW-1133">Transmembrane helix</keyword>
<dbReference type="InterPro" id="IPR013525">
    <property type="entry name" value="ABC2_TM"/>
</dbReference>
<feature type="transmembrane region" description="Helical" evidence="6">
    <location>
        <begin position="311"/>
        <end position="329"/>
    </location>
</feature>
<evidence type="ECO:0000256" key="5">
    <source>
        <dbReference type="ARBA" id="ARBA00023136"/>
    </source>
</evidence>
<dbReference type="Pfam" id="PF12698">
    <property type="entry name" value="ABC2_membrane_3"/>
    <property type="match status" value="1"/>
</dbReference>
<evidence type="ECO:0000256" key="3">
    <source>
        <dbReference type="ARBA" id="ARBA00022692"/>
    </source>
</evidence>
<protein>
    <submittedName>
        <fullName evidence="8">ABC-2 type transporter family protein</fullName>
    </submittedName>
</protein>
<evidence type="ECO:0000256" key="2">
    <source>
        <dbReference type="ARBA" id="ARBA00022475"/>
    </source>
</evidence>
<dbReference type="GO" id="GO:0005886">
    <property type="term" value="C:plasma membrane"/>
    <property type="evidence" value="ECO:0007669"/>
    <property type="project" value="UniProtKB-SubCell"/>
</dbReference>
<evidence type="ECO:0000256" key="4">
    <source>
        <dbReference type="ARBA" id="ARBA00022989"/>
    </source>
</evidence>
<keyword evidence="5 6" id="KW-0472">Membrane</keyword>
<sequence>MKTYKLKDIISQGTKDLFYIWWQELKAVVKDQGVLIFFILVPLGYPLLYTFIYTNETVREVPAAVVDNNRSSLSREYLRLVDAGADLEIVSHCSDMEEAKTLLKNGKVYGIIYIPESFSRDITKGVQTHVTIYCDMSGMLYYKAMLTANTNASLVMNKQIKIERSGNTTIRQDEVSTSPIAYEDISIFNPQNGFASFLIPAVLILIIQQTLLLGVGLSAGTARENNRFRDLIPMSRHYHGTLRIVLGKSLTYLMIYAVMATYMLCLVPKMFSLVQIAQAGTLAAFMFPYILACIFFAMTCSIFIHHREACMMIYVFTSVPLLFISGISWPGTAIPKFWEVVSWLFPSTFGINGFVRINNMGATLTDVLTEYRVLWIQTGVYFLTTCIVYRRQITLSRRHVYERLKEIKKRRRTNVV</sequence>
<dbReference type="GO" id="GO:0140359">
    <property type="term" value="F:ABC-type transporter activity"/>
    <property type="evidence" value="ECO:0007669"/>
    <property type="project" value="InterPro"/>
</dbReference>
<comment type="subcellular location">
    <subcellularLocation>
        <location evidence="1">Cell membrane</location>
        <topology evidence="1">Multi-pass membrane protein</topology>
    </subcellularLocation>
</comment>
<comment type="caution">
    <text evidence="8">The sequence shown here is derived from an EMBL/GenBank/DDBJ whole genome shotgun (WGS) entry which is preliminary data.</text>
</comment>
<feature type="domain" description="ABC-2 type transporter transmembrane" evidence="7">
    <location>
        <begin position="34"/>
        <end position="385"/>
    </location>
</feature>
<feature type="transmembrane region" description="Helical" evidence="6">
    <location>
        <begin position="33"/>
        <end position="52"/>
    </location>
</feature>
<dbReference type="EMBL" id="JNHM01000019">
    <property type="protein sequence ID" value="KDS54806.1"/>
    <property type="molecule type" value="Genomic_DNA"/>
</dbReference>
<dbReference type="RefSeq" id="WP_005853065.1">
    <property type="nucleotide sequence ID" value="NZ_JNHM01000019.1"/>
</dbReference>
<feature type="transmembrane region" description="Helical" evidence="6">
    <location>
        <begin position="197"/>
        <end position="219"/>
    </location>
</feature>
<evidence type="ECO:0000259" key="7">
    <source>
        <dbReference type="Pfam" id="PF12698"/>
    </source>
</evidence>